<dbReference type="InterPro" id="IPR051055">
    <property type="entry name" value="PIF1_helicase"/>
</dbReference>
<dbReference type="Pfam" id="PF17762">
    <property type="entry name" value="HTH_ParB"/>
    <property type="match status" value="1"/>
</dbReference>
<evidence type="ECO:0000256" key="9">
    <source>
        <dbReference type="ARBA" id="ARBA00023235"/>
    </source>
</evidence>
<dbReference type="Gene3D" id="1.10.10.2830">
    <property type="match status" value="1"/>
</dbReference>
<evidence type="ECO:0000256" key="4">
    <source>
        <dbReference type="ARBA" id="ARBA00022801"/>
    </source>
</evidence>
<evidence type="ECO:0000256" key="6">
    <source>
        <dbReference type="ARBA" id="ARBA00022840"/>
    </source>
</evidence>
<evidence type="ECO:0000313" key="12">
    <source>
        <dbReference type="EMBL" id="KKL70748.1"/>
    </source>
</evidence>
<feature type="non-terminal residue" evidence="12">
    <location>
        <position position="1"/>
    </location>
</feature>
<feature type="domain" description="DNA helicase Pif1-like 2B" evidence="11">
    <location>
        <begin position="6"/>
        <end position="35"/>
    </location>
</feature>
<evidence type="ECO:0000259" key="11">
    <source>
        <dbReference type="Pfam" id="PF21530"/>
    </source>
</evidence>
<dbReference type="PANTHER" id="PTHR47642">
    <property type="entry name" value="ATP-DEPENDENT DNA HELICASE"/>
    <property type="match status" value="1"/>
</dbReference>
<comment type="caution">
    <text evidence="12">The sequence shown here is derived from an EMBL/GenBank/DDBJ whole genome shotgun (WGS) entry which is preliminary data.</text>
</comment>
<dbReference type="EMBL" id="LAZR01025806">
    <property type="protein sequence ID" value="KKL70748.1"/>
    <property type="molecule type" value="Genomic_DNA"/>
</dbReference>
<evidence type="ECO:0000256" key="8">
    <source>
        <dbReference type="ARBA" id="ARBA00023204"/>
    </source>
</evidence>
<dbReference type="SUPFAM" id="SSF109709">
    <property type="entry name" value="KorB DNA-binding domain-like"/>
    <property type="match status" value="1"/>
</dbReference>
<dbReference type="Pfam" id="PF21530">
    <property type="entry name" value="Pif1_2B_dom"/>
    <property type="match status" value="1"/>
</dbReference>
<dbReference type="SUPFAM" id="SSF52540">
    <property type="entry name" value="P-loop containing nucleoside triphosphate hydrolases"/>
    <property type="match status" value="1"/>
</dbReference>
<dbReference type="Gene3D" id="2.30.30.940">
    <property type="match status" value="1"/>
</dbReference>
<proteinExistence type="inferred from homology"/>
<keyword evidence="5" id="KW-0347">Helicase</keyword>
<evidence type="ECO:0000256" key="3">
    <source>
        <dbReference type="ARBA" id="ARBA00022763"/>
    </source>
</evidence>
<reference evidence="12" key="1">
    <citation type="journal article" date="2015" name="Nature">
        <title>Complex archaea that bridge the gap between prokaryotes and eukaryotes.</title>
        <authorList>
            <person name="Spang A."/>
            <person name="Saw J.H."/>
            <person name="Jorgensen S.L."/>
            <person name="Zaremba-Niedzwiedzka K."/>
            <person name="Martijn J."/>
            <person name="Lind A.E."/>
            <person name="van Eijk R."/>
            <person name="Schleper C."/>
            <person name="Guy L."/>
            <person name="Ettema T.J."/>
        </authorList>
    </citation>
    <scope>NUCLEOTIDE SEQUENCE</scope>
</reference>
<dbReference type="InterPro" id="IPR027417">
    <property type="entry name" value="P-loop_NTPase"/>
</dbReference>
<keyword evidence="9" id="KW-0413">Isomerase</keyword>
<dbReference type="CDD" id="cd18809">
    <property type="entry name" value="SF1_C_RecD"/>
    <property type="match status" value="1"/>
</dbReference>
<accession>A0A0F9E9M5</accession>
<organism evidence="12">
    <name type="scientific">marine sediment metagenome</name>
    <dbReference type="NCBI Taxonomy" id="412755"/>
    <lineage>
        <taxon>unclassified sequences</taxon>
        <taxon>metagenomes</taxon>
        <taxon>ecological metagenomes</taxon>
    </lineage>
</organism>
<dbReference type="PANTHER" id="PTHR47642:SF5">
    <property type="entry name" value="ATP-DEPENDENT DNA HELICASE"/>
    <property type="match status" value="1"/>
</dbReference>
<dbReference type="AlphaFoldDB" id="A0A0F9E9M5"/>
<keyword evidence="4" id="KW-0378">Hydrolase</keyword>
<dbReference type="InterPro" id="IPR041468">
    <property type="entry name" value="HTH_ParB/Spo0J"/>
</dbReference>
<evidence type="ECO:0000256" key="1">
    <source>
        <dbReference type="ARBA" id="ARBA00006295"/>
    </source>
</evidence>
<keyword evidence="8" id="KW-0234">DNA repair</keyword>
<protein>
    <submittedName>
        <fullName evidence="12">Uncharacterized protein</fullName>
    </submittedName>
</protein>
<evidence type="ECO:0000259" key="10">
    <source>
        <dbReference type="Pfam" id="PF17762"/>
    </source>
</evidence>
<keyword evidence="3" id="KW-0227">DNA damage</keyword>
<dbReference type="Gene3D" id="3.40.50.300">
    <property type="entry name" value="P-loop containing nucleotide triphosphate hydrolases"/>
    <property type="match status" value="1"/>
</dbReference>
<feature type="domain" description="ParB/Spo0J HTH" evidence="10">
    <location>
        <begin position="198"/>
        <end position="280"/>
    </location>
</feature>
<evidence type="ECO:0000256" key="7">
    <source>
        <dbReference type="ARBA" id="ARBA00023125"/>
    </source>
</evidence>
<sequence>AGWTVKLRIGARVMLLANVSVRNGLVNGACGTVVRWETTGRPVVRFADGTEHAVERHAWTTDVVGTGGGGAQWVVRHMQMPLRLAYATTIHKAQGLSMHEAEIKLDGTVFAEGQAYVALSRVRSKDGLRLIMPFDPACIRANPRVLRFYGETGAAGGAPAADAAGVHVPDDDELRAMVRTLSDADALEVAIIDNLQREDLHPLDEAQGYAALLNHGFNTKEIGLRIGKSDSYVQQRLVLQKLIPAVKKDLLADKITFGHGRVIARLTPEQQKQTLAAVFDEAREWPGGDDGPRTIKELIAWIQRNYHLDLHAAAFDKGDANLLPTEPACTTCPKRTGANPSLFPEVKKADTCTDPPCFRRKLDMHLVKIRKLHKDQLLSGETILLSDEYNPTAAKKQEGRARSLWEEVKKGSCPHVQRGILVDGPRRGHLLSVCTYSKCPKHRGVAAAGTTTRAGATERAQNVCFRLEQDAKKLGLQRSLDLILERVQSAPARDRQAVALRRPDLNDVAVSFYLDIWYERRKRVAEMMGWDVKTTAYGNNTDAFDHTIDAQIIIDSGQEQAS</sequence>
<keyword evidence="2" id="KW-0547">Nucleotide-binding</keyword>
<dbReference type="FunFam" id="1.10.10.2830:FF:000001">
    <property type="entry name" value="Chromosome partitioning protein ParB"/>
    <property type="match status" value="1"/>
</dbReference>
<keyword evidence="7" id="KW-0238">DNA-binding</keyword>
<evidence type="ECO:0000256" key="2">
    <source>
        <dbReference type="ARBA" id="ARBA00022741"/>
    </source>
</evidence>
<comment type="similarity">
    <text evidence="1">Belongs to the ParB family.</text>
</comment>
<gene>
    <name evidence="12" type="ORF">LCGC14_2101800</name>
</gene>
<evidence type="ECO:0000256" key="5">
    <source>
        <dbReference type="ARBA" id="ARBA00022806"/>
    </source>
</evidence>
<name>A0A0F9E9M5_9ZZZZ</name>
<keyword evidence="6" id="KW-0067">ATP-binding</keyword>
<dbReference type="InterPro" id="IPR049163">
    <property type="entry name" value="Pif1-like_2B_dom"/>
</dbReference>